<name>A0A9D4D022_DREPO</name>
<protein>
    <submittedName>
        <fullName evidence="1">Uncharacterized protein</fullName>
    </submittedName>
</protein>
<organism evidence="1 2">
    <name type="scientific">Dreissena polymorpha</name>
    <name type="common">Zebra mussel</name>
    <name type="synonym">Mytilus polymorpha</name>
    <dbReference type="NCBI Taxonomy" id="45954"/>
    <lineage>
        <taxon>Eukaryota</taxon>
        <taxon>Metazoa</taxon>
        <taxon>Spiralia</taxon>
        <taxon>Lophotrochozoa</taxon>
        <taxon>Mollusca</taxon>
        <taxon>Bivalvia</taxon>
        <taxon>Autobranchia</taxon>
        <taxon>Heteroconchia</taxon>
        <taxon>Euheterodonta</taxon>
        <taxon>Imparidentia</taxon>
        <taxon>Neoheterodontei</taxon>
        <taxon>Myida</taxon>
        <taxon>Dreissenoidea</taxon>
        <taxon>Dreissenidae</taxon>
        <taxon>Dreissena</taxon>
    </lineage>
</organism>
<sequence length="72" mass="8219">MKEIFRVASNVSDHVPIIANIKLELTEKLSNDTKSTKTSTVASVEWDKLDKQAYAELVASKVDKRLLIRQFR</sequence>
<gene>
    <name evidence="1" type="ORF">DPMN_042209</name>
</gene>
<reference evidence="1" key="1">
    <citation type="journal article" date="2019" name="bioRxiv">
        <title>The Genome of the Zebra Mussel, Dreissena polymorpha: A Resource for Invasive Species Research.</title>
        <authorList>
            <person name="McCartney M.A."/>
            <person name="Auch B."/>
            <person name="Kono T."/>
            <person name="Mallez S."/>
            <person name="Zhang Y."/>
            <person name="Obille A."/>
            <person name="Becker A."/>
            <person name="Abrahante J.E."/>
            <person name="Garbe J."/>
            <person name="Badalamenti J.P."/>
            <person name="Herman A."/>
            <person name="Mangelson H."/>
            <person name="Liachko I."/>
            <person name="Sullivan S."/>
            <person name="Sone E.D."/>
            <person name="Koren S."/>
            <person name="Silverstein K.A.T."/>
            <person name="Beckman K.B."/>
            <person name="Gohl D.M."/>
        </authorList>
    </citation>
    <scope>NUCLEOTIDE SEQUENCE</scope>
    <source>
        <strain evidence="1">Duluth1</strain>
        <tissue evidence="1">Whole animal</tissue>
    </source>
</reference>
<dbReference type="Proteomes" id="UP000828390">
    <property type="component" value="Unassembled WGS sequence"/>
</dbReference>
<accession>A0A9D4D022</accession>
<reference evidence="1" key="2">
    <citation type="submission" date="2020-11" db="EMBL/GenBank/DDBJ databases">
        <authorList>
            <person name="McCartney M.A."/>
            <person name="Auch B."/>
            <person name="Kono T."/>
            <person name="Mallez S."/>
            <person name="Becker A."/>
            <person name="Gohl D.M."/>
            <person name="Silverstein K.A.T."/>
            <person name="Koren S."/>
            <person name="Bechman K.B."/>
            <person name="Herman A."/>
            <person name="Abrahante J.E."/>
            <person name="Garbe J."/>
        </authorList>
    </citation>
    <scope>NUCLEOTIDE SEQUENCE</scope>
    <source>
        <strain evidence="1">Duluth1</strain>
        <tissue evidence="1">Whole animal</tissue>
    </source>
</reference>
<dbReference type="AlphaFoldDB" id="A0A9D4D022"/>
<comment type="caution">
    <text evidence="1">The sequence shown here is derived from an EMBL/GenBank/DDBJ whole genome shotgun (WGS) entry which is preliminary data.</text>
</comment>
<evidence type="ECO:0000313" key="1">
    <source>
        <dbReference type="EMBL" id="KAH3735674.1"/>
    </source>
</evidence>
<proteinExistence type="predicted"/>
<dbReference type="EMBL" id="JAIWYP010000011">
    <property type="protein sequence ID" value="KAH3735674.1"/>
    <property type="molecule type" value="Genomic_DNA"/>
</dbReference>
<evidence type="ECO:0000313" key="2">
    <source>
        <dbReference type="Proteomes" id="UP000828390"/>
    </source>
</evidence>
<keyword evidence="2" id="KW-1185">Reference proteome</keyword>